<dbReference type="InterPro" id="IPR051246">
    <property type="entry name" value="WDR48"/>
</dbReference>
<dbReference type="PANTHER" id="PTHR19862">
    <property type="entry name" value="WD REPEAT-CONTAINING PROTEIN 48"/>
    <property type="match status" value="1"/>
</dbReference>
<dbReference type="PROSITE" id="PS00678">
    <property type="entry name" value="WD_REPEATS_1"/>
    <property type="match status" value="1"/>
</dbReference>
<dbReference type="Gene3D" id="2.130.10.10">
    <property type="entry name" value="YVTN repeat-like/Quinoprotein amine dehydrogenase"/>
    <property type="match status" value="2"/>
</dbReference>
<dbReference type="CDD" id="cd00200">
    <property type="entry name" value="WD40"/>
    <property type="match status" value="1"/>
</dbReference>
<feature type="repeat" description="WD" evidence="5">
    <location>
        <begin position="21"/>
        <end position="53"/>
    </location>
</feature>
<dbReference type="STRING" id="42155.A0A0R3Q313"/>
<dbReference type="GO" id="GO:0000724">
    <property type="term" value="P:double-strand break repair via homologous recombination"/>
    <property type="evidence" value="ECO:0007669"/>
    <property type="project" value="TreeGrafter"/>
</dbReference>
<dbReference type="Pfam" id="PF00400">
    <property type="entry name" value="WD40"/>
    <property type="match status" value="6"/>
</dbReference>
<evidence type="ECO:0000256" key="5">
    <source>
        <dbReference type="PROSITE-ProRule" id="PRU00221"/>
    </source>
</evidence>
<dbReference type="PROSITE" id="PS50082">
    <property type="entry name" value="WD_REPEATS_2"/>
    <property type="match status" value="5"/>
</dbReference>
<evidence type="ECO:0000256" key="2">
    <source>
        <dbReference type="ARBA" id="ARBA00021538"/>
    </source>
</evidence>
<evidence type="ECO:0000256" key="3">
    <source>
        <dbReference type="ARBA" id="ARBA00022574"/>
    </source>
</evidence>
<dbReference type="SUPFAM" id="SSF50978">
    <property type="entry name" value="WD40 repeat-like"/>
    <property type="match status" value="1"/>
</dbReference>
<evidence type="ECO:0000313" key="7">
    <source>
        <dbReference type="Proteomes" id="UP000280834"/>
    </source>
</evidence>
<feature type="repeat" description="WD" evidence="5">
    <location>
        <begin position="108"/>
        <end position="149"/>
    </location>
</feature>
<feature type="repeat" description="WD" evidence="5">
    <location>
        <begin position="150"/>
        <end position="191"/>
    </location>
</feature>
<dbReference type="InterPro" id="IPR021772">
    <property type="entry name" value="WDR48/Bun107"/>
</dbReference>
<dbReference type="Proteomes" id="UP000280834">
    <property type="component" value="Unassembled WGS sequence"/>
</dbReference>
<keyword evidence="3 5" id="KW-0853">WD repeat</keyword>
<dbReference type="InterPro" id="IPR036322">
    <property type="entry name" value="WD40_repeat_dom_sf"/>
</dbReference>
<evidence type="ECO:0000313" key="8">
    <source>
        <dbReference type="WBParaSite" id="BTMF_0000065401-mRNA-1"/>
    </source>
</evidence>
<dbReference type="PRINTS" id="PR00320">
    <property type="entry name" value="GPROTEINBRPT"/>
</dbReference>
<dbReference type="PROSITE" id="PS50294">
    <property type="entry name" value="WD_REPEATS_REGION"/>
    <property type="match status" value="4"/>
</dbReference>
<dbReference type="InterPro" id="IPR020472">
    <property type="entry name" value="WD40_PAC1"/>
</dbReference>
<dbReference type="InterPro" id="IPR019775">
    <property type="entry name" value="WD40_repeat_CS"/>
</dbReference>
<keyword evidence="7" id="KW-1185">Reference proteome</keyword>
<reference evidence="6 7" key="2">
    <citation type="submission" date="2018-11" db="EMBL/GenBank/DDBJ databases">
        <authorList>
            <consortium name="Pathogen Informatics"/>
        </authorList>
    </citation>
    <scope>NUCLEOTIDE SEQUENCE [LARGE SCALE GENOMIC DNA]</scope>
</reference>
<dbReference type="PANTHER" id="PTHR19862:SF14">
    <property type="entry name" value="WD REPEAT-CONTAINING PROTEIN 48"/>
    <property type="match status" value="1"/>
</dbReference>
<gene>
    <name evidence="6" type="ORF">BTMF_LOCUS45</name>
</gene>
<evidence type="ECO:0000256" key="4">
    <source>
        <dbReference type="ARBA" id="ARBA00022737"/>
    </source>
</evidence>
<protein>
    <recommendedName>
        <fullName evidence="2">WD repeat-containing protein 48 homolog</fullName>
    </recommendedName>
</protein>
<dbReference type="InterPro" id="IPR001680">
    <property type="entry name" value="WD40_rpt"/>
</dbReference>
<dbReference type="Pfam" id="PF11816">
    <property type="entry name" value="DUF3337"/>
    <property type="match status" value="1"/>
</dbReference>
<keyword evidence="4" id="KW-0677">Repeat</keyword>
<organism evidence="8">
    <name type="scientific">Brugia timori</name>
    <dbReference type="NCBI Taxonomy" id="42155"/>
    <lineage>
        <taxon>Eukaryota</taxon>
        <taxon>Metazoa</taxon>
        <taxon>Ecdysozoa</taxon>
        <taxon>Nematoda</taxon>
        <taxon>Chromadorea</taxon>
        <taxon>Rhabditida</taxon>
        <taxon>Spirurina</taxon>
        <taxon>Spiruromorpha</taxon>
        <taxon>Filarioidea</taxon>
        <taxon>Onchocercidae</taxon>
        <taxon>Brugia</taxon>
    </lineage>
</organism>
<dbReference type="GO" id="GO:0043130">
    <property type="term" value="F:ubiquitin binding"/>
    <property type="evidence" value="ECO:0007669"/>
    <property type="project" value="TreeGrafter"/>
</dbReference>
<dbReference type="CDD" id="cd17041">
    <property type="entry name" value="Ubl_WDR48"/>
    <property type="match status" value="1"/>
</dbReference>
<dbReference type="AlphaFoldDB" id="A0A0R3Q313"/>
<comment type="similarity">
    <text evidence="1">Belongs to the WD repeat WDR48 family.</text>
</comment>
<dbReference type="InterPro" id="IPR015943">
    <property type="entry name" value="WD40/YVTN_repeat-like_dom_sf"/>
</dbReference>
<evidence type="ECO:0000313" key="6">
    <source>
        <dbReference type="EMBL" id="VDO06610.1"/>
    </source>
</evidence>
<evidence type="ECO:0000256" key="1">
    <source>
        <dbReference type="ARBA" id="ARBA00006917"/>
    </source>
</evidence>
<feature type="repeat" description="WD" evidence="5">
    <location>
        <begin position="201"/>
        <end position="233"/>
    </location>
</feature>
<dbReference type="WBParaSite" id="BTMF_0000065401-mRNA-1">
    <property type="protein sequence ID" value="BTMF_0000065401-mRNA-1"/>
    <property type="gene ID" value="BTMF_0000065401"/>
</dbReference>
<accession>A0A0R3Q313</accession>
<proteinExistence type="inferred from homology"/>
<sequence>MTAIPVKKKVQVSFVIRDEKEPMHRSGVNCLQYDAQTGRLFSGGSDTIIRIWKSPDRKDDSFRVVVNVLFSDIKYYALINNEGSFCGGSSYSVGGKTRVRRDLHLQSMEHHTDWVNDIVLCCGGRNLISASSDTTVKVWNAQKGFCMSTLRTHRDYVRALAYARDVEMVASGGFDQLIYLWDIATLTKLTALNNTVTTSSLTGNKDSIYSLATNPSGTVVISGSTEKVLRVFDPRACQKLMKLRGHTDNVKAVVVNRDGTQCISASSDGTIKLWSIGQQCCISSLKCHSESVWALQVDSNFSCVYSGGRDKRIFRTAINDFKTAQLMFIEDAPVQRLQLIDSESRFIWTATWNSSIKRWPLPSDAQISVEIKSDQYGETIPSIHEPDLTIPGAASIRQHVVLNDKRHIVTKDTDDNVAMWDVLKGRKVCDHGKRPMEEVIKDHFKKVFVPSWFTVDLKSGMLQITLDESDFFSAWVSAKDAGFPNIQNDTKINYGGMLLRALFEHWSRSFSDVDEESPTHRFNSVPGHTPLILCESTGRPIFRLMIRDAAHETESQMLSDFVPPWVLDVVERNQLPKFNKMPFFLLPHLSLGIKTPKKDRLSATEMLQVRKVMEHVYEKILNVNDASYSENGIPSAAQMLSPSLQANIEERVELYCQDQKLDPEMDLRTVKHFIWKQGGDLMLYYKPIR</sequence>
<feature type="repeat" description="WD" evidence="5">
    <location>
        <begin position="243"/>
        <end position="276"/>
    </location>
</feature>
<dbReference type="SMART" id="SM00320">
    <property type="entry name" value="WD40"/>
    <property type="match status" value="7"/>
</dbReference>
<reference evidence="8" key="1">
    <citation type="submission" date="2017-02" db="UniProtKB">
        <authorList>
            <consortium name="WormBaseParasite"/>
        </authorList>
    </citation>
    <scope>IDENTIFICATION</scope>
</reference>
<name>A0A0R3Q313_9BILA</name>
<dbReference type="EMBL" id="UZAG01000009">
    <property type="protein sequence ID" value="VDO06610.1"/>
    <property type="molecule type" value="Genomic_DNA"/>
</dbReference>